<name>A0ABP6AKZ2_9ACTN</name>
<proteinExistence type="predicted"/>
<gene>
    <name evidence="1" type="ORF">GCM10010201_13490</name>
</gene>
<dbReference type="RefSeq" id="WP_344169949.1">
    <property type="nucleotide sequence ID" value="NZ_BAAARY010000005.1"/>
</dbReference>
<organism evidence="1 2">
    <name type="scientific">Pilimelia columellifera subsp. columellifera</name>
    <dbReference type="NCBI Taxonomy" id="706583"/>
    <lineage>
        <taxon>Bacteria</taxon>
        <taxon>Bacillati</taxon>
        <taxon>Actinomycetota</taxon>
        <taxon>Actinomycetes</taxon>
        <taxon>Micromonosporales</taxon>
        <taxon>Micromonosporaceae</taxon>
        <taxon>Pilimelia</taxon>
    </lineage>
</organism>
<comment type="caution">
    <text evidence="1">The sequence shown here is derived from an EMBL/GenBank/DDBJ whole genome shotgun (WGS) entry which is preliminary data.</text>
</comment>
<dbReference type="Proteomes" id="UP001499978">
    <property type="component" value="Unassembled WGS sequence"/>
</dbReference>
<evidence type="ECO:0000313" key="2">
    <source>
        <dbReference type="Proteomes" id="UP001499978"/>
    </source>
</evidence>
<sequence length="45" mass="4597">MKSKLFGLIAVVVGGFYLFNNPTGAAGTVKSIVEAVGTFLGALTH</sequence>
<accession>A0ABP6AKZ2</accession>
<protein>
    <submittedName>
        <fullName evidence="1">Uncharacterized protein</fullName>
    </submittedName>
</protein>
<reference evidence="2" key="1">
    <citation type="journal article" date="2019" name="Int. J. Syst. Evol. Microbiol.">
        <title>The Global Catalogue of Microorganisms (GCM) 10K type strain sequencing project: providing services to taxonomists for standard genome sequencing and annotation.</title>
        <authorList>
            <consortium name="The Broad Institute Genomics Platform"/>
            <consortium name="The Broad Institute Genome Sequencing Center for Infectious Disease"/>
            <person name="Wu L."/>
            <person name="Ma J."/>
        </authorList>
    </citation>
    <scope>NUCLEOTIDE SEQUENCE [LARGE SCALE GENOMIC DNA]</scope>
    <source>
        <strain evidence="2">JCM 3367</strain>
    </source>
</reference>
<evidence type="ECO:0000313" key="1">
    <source>
        <dbReference type="EMBL" id="GAA2517942.1"/>
    </source>
</evidence>
<dbReference type="EMBL" id="BAAARY010000005">
    <property type="protein sequence ID" value="GAA2517942.1"/>
    <property type="molecule type" value="Genomic_DNA"/>
</dbReference>
<keyword evidence="2" id="KW-1185">Reference proteome</keyword>